<feature type="compositionally biased region" description="Low complexity" evidence="1">
    <location>
        <begin position="14"/>
        <end position="27"/>
    </location>
</feature>
<evidence type="ECO:0000256" key="1">
    <source>
        <dbReference type="SAM" id="MobiDB-lite"/>
    </source>
</evidence>
<dbReference type="Proteomes" id="UP000632154">
    <property type="component" value="Unassembled WGS sequence"/>
</dbReference>
<dbReference type="EMBL" id="BNAL01000013">
    <property type="protein sequence ID" value="GHG02085.1"/>
    <property type="molecule type" value="Genomic_DNA"/>
</dbReference>
<evidence type="ECO:0008006" key="5">
    <source>
        <dbReference type="Google" id="ProtNLM"/>
    </source>
</evidence>
<evidence type="ECO:0000313" key="4">
    <source>
        <dbReference type="Proteomes" id="UP000632154"/>
    </source>
</evidence>
<organism evidence="3 4">
    <name type="scientific">Deinococcus piscis</name>
    <dbReference type="NCBI Taxonomy" id="394230"/>
    <lineage>
        <taxon>Bacteria</taxon>
        <taxon>Thermotogati</taxon>
        <taxon>Deinococcota</taxon>
        <taxon>Deinococci</taxon>
        <taxon>Deinococcales</taxon>
        <taxon>Deinococcaceae</taxon>
        <taxon>Deinococcus</taxon>
    </lineage>
</organism>
<comment type="caution">
    <text evidence="3">The sequence shown here is derived from an EMBL/GenBank/DDBJ whole genome shotgun (WGS) entry which is preliminary data.</text>
</comment>
<dbReference type="PIRSF" id="PIRSF009141">
    <property type="entry name" value="UCP009141"/>
    <property type="match status" value="1"/>
</dbReference>
<feature type="transmembrane region" description="Helical" evidence="2">
    <location>
        <begin position="44"/>
        <end position="63"/>
    </location>
</feature>
<dbReference type="RefSeq" id="WP_229838953.1">
    <property type="nucleotide sequence ID" value="NZ_BNAL01000013.1"/>
</dbReference>
<sequence length="290" mass="31238">MTEQTSGPEPEKAALSPGSPSTSRSSTTAPGTGALLLEFVRIQALCCLFALAVVGLLALTGALPPSFPLARADAMLLGVLLVQAALLLTRFETVREAAALGLFHLLGFALEAFKVAQGSWSYDAAGLSVVAGVPLYAGFMYASVGSYMAQAWRRLDLALHRAPPLWAQVALAGSAYLNFFTHHYGPDLRWAVSGLLVLAYARTQVGFTLLRRRLKMPLLASFGLIGLAVYIAENLGTLLGAWVYPHQQSGWEVVDPSKWLAWTLMVIVAFLIVSTLKRVEARLDRKEHSA</sequence>
<feature type="transmembrane region" description="Helical" evidence="2">
    <location>
        <begin position="122"/>
        <end position="144"/>
    </location>
</feature>
<keyword evidence="2" id="KW-0812">Transmembrane</keyword>
<keyword evidence="4" id="KW-1185">Reference proteome</keyword>
<feature type="transmembrane region" description="Helical" evidence="2">
    <location>
        <begin position="69"/>
        <end position="88"/>
    </location>
</feature>
<dbReference type="Pfam" id="PF05675">
    <property type="entry name" value="DUF817"/>
    <property type="match status" value="1"/>
</dbReference>
<feature type="transmembrane region" description="Helical" evidence="2">
    <location>
        <begin position="222"/>
        <end position="244"/>
    </location>
</feature>
<evidence type="ECO:0000256" key="2">
    <source>
        <dbReference type="SAM" id="Phobius"/>
    </source>
</evidence>
<feature type="transmembrane region" description="Helical" evidence="2">
    <location>
        <begin position="97"/>
        <end position="116"/>
    </location>
</feature>
<proteinExistence type="predicted"/>
<reference evidence="4" key="1">
    <citation type="journal article" date="2019" name="Int. J. Syst. Evol. Microbiol.">
        <title>The Global Catalogue of Microorganisms (GCM) 10K type strain sequencing project: providing services to taxonomists for standard genome sequencing and annotation.</title>
        <authorList>
            <consortium name="The Broad Institute Genomics Platform"/>
            <consortium name="The Broad Institute Genome Sequencing Center for Infectious Disease"/>
            <person name="Wu L."/>
            <person name="Ma J."/>
        </authorList>
    </citation>
    <scope>NUCLEOTIDE SEQUENCE [LARGE SCALE GENOMIC DNA]</scope>
    <source>
        <strain evidence="4">CGMCC 1.18439</strain>
    </source>
</reference>
<accession>A0ABQ3K404</accession>
<protein>
    <recommendedName>
        <fullName evidence="5">DUF817 domain-containing protein</fullName>
    </recommendedName>
</protein>
<feature type="transmembrane region" description="Helical" evidence="2">
    <location>
        <begin position="259"/>
        <end position="276"/>
    </location>
</feature>
<feature type="region of interest" description="Disordered" evidence="1">
    <location>
        <begin position="1"/>
        <end position="27"/>
    </location>
</feature>
<keyword evidence="2" id="KW-0472">Membrane</keyword>
<dbReference type="InterPro" id="IPR008535">
    <property type="entry name" value="DUF817"/>
</dbReference>
<gene>
    <name evidence="3" type="primary">yoaT</name>
    <name evidence="3" type="ORF">GCM10017783_12900</name>
</gene>
<evidence type="ECO:0000313" key="3">
    <source>
        <dbReference type="EMBL" id="GHG02085.1"/>
    </source>
</evidence>
<name>A0ABQ3K404_9DEIO</name>
<keyword evidence="2" id="KW-1133">Transmembrane helix</keyword>